<dbReference type="Proteomes" id="UP001429984">
    <property type="component" value="Unassembled WGS sequence"/>
</dbReference>
<evidence type="ECO:0000313" key="4">
    <source>
        <dbReference type="Proteomes" id="UP001429984"/>
    </source>
</evidence>
<dbReference type="EMBL" id="JADLZT010000007">
    <property type="protein sequence ID" value="MBF6025062.1"/>
    <property type="molecule type" value="Genomic_DNA"/>
</dbReference>
<keyword evidence="4" id="KW-1185">Reference proteome</keyword>
<keyword evidence="1" id="KW-0472">Membrane</keyword>
<evidence type="ECO:0000256" key="1">
    <source>
        <dbReference type="SAM" id="Phobius"/>
    </source>
</evidence>
<gene>
    <name evidence="2" type="ORF">IU514_13570</name>
    <name evidence="3" type="ORF">IU514_13605</name>
</gene>
<dbReference type="EMBL" id="JADLZT010000007">
    <property type="protein sequence ID" value="MBF6025055.1"/>
    <property type="molecule type" value="Genomic_DNA"/>
</dbReference>
<sequence>MDAASLALVVLGSIAVLAIAALPAWIAWLVAWGSHLPAHTRRSFMLVCLLLSFGLLTLTGGLLLPLEMAAFWIAPELHVAGHETAASTIAFASEHGVPVACLVVGAAASVIVPLKLRRSWPDVLSAISANNSFKGKPLRGSP</sequence>
<keyword evidence="1" id="KW-1133">Transmembrane helix</keyword>
<feature type="transmembrane region" description="Helical" evidence="1">
    <location>
        <begin position="44"/>
        <end position="75"/>
    </location>
</feature>
<name>A0ABS0BBL1_9GAMM</name>
<proteinExistence type="predicted"/>
<keyword evidence="1" id="KW-0812">Transmembrane</keyword>
<comment type="caution">
    <text evidence="3">The sequence shown here is derived from an EMBL/GenBank/DDBJ whole genome shotgun (WGS) entry which is preliminary data.</text>
</comment>
<accession>A0ABS0BBL1</accession>
<evidence type="ECO:0000313" key="2">
    <source>
        <dbReference type="EMBL" id="MBF6025055.1"/>
    </source>
</evidence>
<dbReference type="RefSeq" id="WP_194931666.1">
    <property type="nucleotide sequence ID" value="NZ_JADLZT010000007.1"/>
</dbReference>
<feature type="transmembrane region" description="Helical" evidence="1">
    <location>
        <begin position="6"/>
        <end position="32"/>
    </location>
</feature>
<organism evidence="3 4">
    <name type="scientific">Lysobacter niastensis</name>
    <dbReference type="NCBI Taxonomy" id="380629"/>
    <lineage>
        <taxon>Bacteria</taxon>
        <taxon>Pseudomonadati</taxon>
        <taxon>Pseudomonadota</taxon>
        <taxon>Gammaproteobacteria</taxon>
        <taxon>Lysobacterales</taxon>
        <taxon>Lysobacteraceae</taxon>
        <taxon>Lysobacter</taxon>
    </lineage>
</organism>
<evidence type="ECO:0000313" key="3">
    <source>
        <dbReference type="EMBL" id="MBF6025062.1"/>
    </source>
</evidence>
<reference evidence="3 4" key="1">
    <citation type="submission" date="2020-11" db="EMBL/GenBank/DDBJ databases">
        <title>Draft Genome Sequence and Secondary Metabolite Biosynthetic Potential of the Lysobacter niastensis Type strain DSM 18481.</title>
        <authorList>
            <person name="Turrini P."/>
            <person name="Artuso I."/>
            <person name="Tescari M."/>
            <person name="Lugli G.A."/>
            <person name="Frangipani E."/>
            <person name="Ventura M."/>
            <person name="Visca P."/>
        </authorList>
    </citation>
    <scope>NUCLEOTIDE SEQUENCE [LARGE SCALE GENOMIC DNA]</scope>
    <source>
        <strain evidence="3 4">DSM 18481</strain>
    </source>
</reference>
<protein>
    <submittedName>
        <fullName evidence="3">Uncharacterized protein</fullName>
    </submittedName>
</protein>